<organism evidence="4 5">
    <name type="scientific">Aciditerrimonas ferrireducens</name>
    <dbReference type="NCBI Taxonomy" id="667306"/>
    <lineage>
        <taxon>Bacteria</taxon>
        <taxon>Bacillati</taxon>
        <taxon>Actinomycetota</taxon>
        <taxon>Acidimicrobiia</taxon>
        <taxon>Acidimicrobiales</taxon>
        <taxon>Acidimicrobiaceae</taxon>
        <taxon>Aciditerrimonas</taxon>
    </lineage>
</organism>
<feature type="domain" description="Carbamoyltransferase" evidence="2">
    <location>
        <begin position="4"/>
        <end position="335"/>
    </location>
</feature>
<gene>
    <name evidence="4" type="ORF">ACFFRE_07320</name>
</gene>
<comment type="similarity">
    <text evidence="1">Belongs to the NodU/CmcH family.</text>
</comment>
<dbReference type="RefSeq" id="WP_377789305.1">
    <property type="nucleotide sequence ID" value="NZ_JBHLYQ010000059.1"/>
</dbReference>
<dbReference type="Gene3D" id="3.90.870.20">
    <property type="entry name" value="Carbamoyltransferase, C-terminal domain"/>
    <property type="match status" value="1"/>
</dbReference>
<feature type="domain" description="Carbamoyltransferase C-terminal" evidence="3">
    <location>
        <begin position="386"/>
        <end position="555"/>
    </location>
</feature>
<protein>
    <submittedName>
        <fullName evidence="4">Carbamoyltransferase</fullName>
    </submittedName>
</protein>
<evidence type="ECO:0000313" key="4">
    <source>
        <dbReference type="EMBL" id="MFC0081956.1"/>
    </source>
</evidence>
<dbReference type="EMBL" id="JBHLYQ010000059">
    <property type="protein sequence ID" value="MFC0081956.1"/>
    <property type="molecule type" value="Genomic_DNA"/>
</dbReference>
<sequence length="565" mass="62343">MTAILGVNCFSHDTAACLLVDGQVVAVGEQERFDRRPHTKAFPDDAVAYCLRAGGLGPQDLDAVAVAQRPWLDLARGGADAIRRLAPKRLAAQGVVDLRLLAQELDFRRRYGFRAPLVHVGHHDAHAAAAFFASPFEQAAVLTVDRGGDFLSTTLAVGRGNQLEVLAEIANPDSLGEVYSAITWFLGFTPNADEGKVMGLAPYGSTRLARELAELVHLEQQGRFRVDLRWFGYHREGKPVSRRFLARYGPPRQPEGPLAERDKDLAMAVQLLVEEAGLHLARWLRERSGLPRLCLAGGVALNSVMNFRLLQEAGFEDLWVQPLSSDAGNALGAALYVHHVLRGAPRRYVMEHPFLGPEHPPAAAERALAATGLPVERPADPAARAAELLAAGLVVGWYQGRGEVGPRALGNRSILADPRRAEMRDVVNHRVKRREWFRPFAPAILHERGPDYFVDYRPNPFMTMVEAIRPERQAEIPAVTHVDGTGRLQSVTAGFNPRFRRLIEAFDHLTGVPVVLNTSFNVRGEPMVNTPEEAVADFLRTEMDALVLGDLLVMKPERRRQLDPS</sequence>
<dbReference type="Pfam" id="PF02543">
    <property type="entry name" value="Carbam_trans_N"/>
    <property type="match status" value="1"/>
</dbReference>
<dbReference type="Gene3D" id="3.30.420.40">
    <property type="match status" value="2"/>
</dbReference>
<keyword evidence="5" id="KW-1185">Reference proteome</keyword>
<proteinExistence type="inferred from homology"/>
<reference evidence="4 5" key="1">
    <citation type="submission" date="2024-09" db="EMBL/GenBank/DDBJ databases">
        <authorList>
            <person name="Sun Q."/>
            <person name="Mori K."/>
        </authorList>
    </citation>
    <scope>NUCLEOTIDE SEQUENCE [LARGE SCALE GENOMIC DNA]</scope>
    <source>
        <strain evidence="4 5">JCM 15389</strain>
    </source>
</reference>
<name>A0ABV6C551_9ACTN</name>
<dbReference type="InterPro" id="IPR051338">
    <property type="entry name" value="NodU/CmcH_Carbamoyltrnsfr"/>
</dbReference>
<dbReference type="InterPro" id="IPR003696">
    <property type="entry name" value="Carbtransf_dom"/>
</dbReference>
<dbReference type="Pfam" id="PF16861">
    <property type="entry name" value="Carbam_trans_C"/>
    <property type="match status" value="1"/>
</dbReference>
<dbReference type="PANTHER" id="PTHR34847:SF1">
    <property type="entry name" value="NODULATION PROTEIN U"/>
    <property type="match status" value="1"/>
</dbReference>
<dbReference type="InterPro" id="IPR038152">
    <property type="entry name" value="Carbam_trans_C_sf"/>
</dbReference>
<dbReference type="CDD" id="cd24098">
    <property type="entry name" value="ASKHA_NBD_TobZ_N"/>
    <property type="match status" value="1"/>
</dbReference>
<dbReference type="PANTHER" id="PTHR34847">
    <property type="entry name" value="NODULATION PROTEIN U"/>
    <property type="match status" value="1"/>
</dbReference>
<dbReference type="Proteomes" id="UP001589788">
    <property type="component" value="Unassembled WGS sequence"/>
</dbReference>
<dbReference type="SUPFAM" id="SSF53067">
    <property type="entry name" value="Actin-like ATPase domain"/>
    <property type="match status" value="1"/>
</dbReference>
<evidence type="ECO:0000313" key="5">
    <source>
        <dbReference type="Proteomes" id="UP001589788"/>
    </source>
</evidence>
<accession>A0ABV6C551</accession>
<dbReference type="InterPro" id="IPR031730">
    <property type="entry name" value="Carbam_trans_C"/>
</dbReference>
<evidence type="ECO:0000259" key="3">
    <source>
        <dbReference type="Pfam" id="PF16861"/>
    </source>
</evidence>
<comment type="caution">
    <text evidence="4">The sequence shown here is derived from an EMBL/GenBank/DDBJ whole genome shotgun (WGS) entry which is preliminary data.</text>
</comment>
<evidence type="ECO:0000259" key="2">
    <source>
        <dbReference type="Pfam" id="PF02543"/>
    </source>
</evidence>
<dbReference type="InterPro" id="IPR043129">
    <property type="entry name" value="ATPase_NBD"/>
</dbReference>
<evidence type="ECO:0000256" key="1">
    <source>
        <dbReference type="ARBA" id="ARBA00006129"/>
    </source>
</evidence>